<keyword evidence="5" id="KW-0677">Repeat</keyword>
<evidence type="ECO:0000313" key="14">
    <source>
        <dbReference type="Proteomes" id="UP001209878"/>
    </source>
</evidence>
<dbReference type="PROSITE" id="PS51117">
    <property type="entry name" value="LAMININ_NTER"/>
    <property type="match status" value="1"/>
</dbReference>
<feature type="domain" description="Laminin EGF-like" evidence="11">
    <location>
        <begin position="464"/>
        <end position="510"/>
    </location>
</feature>
<dbReference type="PANTHER" id="PTHR10574">
    <property type="entry name" value="NETRIN/LAMININ-RELATED"/>
    <property type="match status" value="1"/>
</dbReference>
<dbReference type="SMART" id="SM00136">
    <property type="entry name" value="LamNT"/>
    <property type="match status" value="1"/>
</dbReference>
<dbReference type="InterPro" id="IPR002049">
    <property type="entry name" value="LE_dom"/>
</dbReference>
<comment type="caution">
    <text evidence="13">The sequence shown here is derived from an EMBL/GenBank/DDBJ whole genome shotgun (WGS) entry which is preliminary data.</text>
</comment>
<accession>A0AAD9KSJ7</accession>
<proteinExistence type="predicted"/>
<dbReference type="Gene3D" id="2.170.300.10">
    <property type="entry name" value="Tie2 ligand-binding domain superfamily"/>
    <property type="match status" value="1"/>
</dbReference>
<feature type="domain" description="Laminin EGF-like" evidence="11">
    <location>
        <begin position="511"/>
        <end position="581"/>
    </location>
</feature>
<dbReference type="FunFam" id="2.10.25.10:FF:000090">
    <property type="entry name" value="laminin subunit alpha"/>
    <property type="match status" value="1"/>
</dbReference>
<dbReference type="Gene3D" id="2.60.40.10">
    <property type="entry name" value="Immunoglobulins"/>
    <property type="match status" value="1"/>
</dbReference>
<dbReference type="InterPro" id="IPR008211">
    <property type="entry name" value="Laminin_N"/>
</dbReference>
<dbReference type="PANTHER" id="PTHR10574:SF274">
    <property type="entry name" value="USHERIN"/>
    <property type="match status" value="1"/>
</dbReference>
<keyword evidence="7 10" id="KW-1015">Disulfide bond</keyword>
<dbReference type="Gene3D" id="2.60.120.260">
    <property type="entry name" value="Galactose-binding domain-like"/>
    <property type="match status" value="1"/>
</dbReference>
<dbReference type="InterPro" id="IPR050440">
    <property type="entry name" value="Laminin/Netrin_ECM"/>
</dbReference>
<dbReference type="InterPro" id="IPR036116">
    <property type="entry name" value="FN3_sf"/>
</dbReference>
<feature type="disulfide bond" evidence="10">
    <location>
        <begin position="400"/>
        <end position="409"/>
    </location>
</feature>
<dbReference type="FunFam" id="2.10.25.10:FF:000275">
    <property type="entry name" value="usherin"/>
    <property type="match status" value="1"/>
</dbReference>
<dbReference type="Gene3D" id="2.10.25.10">
    <property type="entry name" value="Laminin"/>
    <property type="match status" value="3"/>
</dbReference>
<evidence type="ECO:0000256" key="4">
    <source>
        <dbReference type="ARBA" id="ARBA00022729"/>
    </source>
</evidence>
<feature type="domain" description="Laminin N-terminal" evidence="12">
    <location>
        <begin position="29"/>
        <end position="253"/>
    </location>
</feature>
<feature type="disulfide bond" evidence="10">
    <location>
        <begin position="485"/>
        <end position="494"/>
    </location>
</feature>
<evidence type="ECO:0000256" key="3">
    <source>
        <dbReference type="ARBA" id="ARBA00022530"/>
    </source>
</evidence>
<evidence type="ECO:0000313" key="13">
    <source>
        <dbReference type="EMBL" id="KAK2176716.1"/>
    </source>
</evidence>
<dbReference type="CDD" id="cd00063">
    <property type="entry name" value="FN3"/>
    <property type="match status" value="1"/>
</dbReference>
<evidence type="ECO:0000256" key="8">
    <source>
        <dbReference type="ARBA" id="ARBA00023180"/>
    </source>
</evidence>
<keyword evidence="14" id="KW-1185">Reference proteome</keyword>
<dbReference type="SUPFAM" id="SSF49265">
    <property type="entry name" value="Fibronectin type III"/>
    <property type="match status" value="1"/>
</dbReference>
<dbReference type="SUPFAM" id="SSF57196">
    <property type="entry name" value="EGF/Laminin"/>
    <property type="match status" value="4"/>
</dbReference>
<dbReference type="AlphaFoldDB" id="A0AAD9KSJ7"/>
<dbReference type="FunFam" id="2.10.25.10:FF:000135">
    <property type="entry name" value="Laminin subunit beta 4"/>
    <property type="match status" value="1"/>
</dbReference>
<feature type="domain" description="Laminin EGF-like" evidence="11">
    <location>
        <begin position="377"/>
        <end position="429"/>
    </location>
</feature>
<reference evidence="13" key="1">
    <citation type="journal article" date="2023" name="Mol. Biol. Evol.">
        <title>Third-Generation Sequencing Reveals the Adaptive Role of the Epigenome in Three Deep-Sea Polychaetes.</title>
        <authorList>
            <person name="Perez M."/>
            <person name="Aroh O."/>
            <person name="Sun Y."/>
            <person name="Lan Y."/>
            <person name="Juniper S.K."/>
            <person name="Young C.R."/>
            <person name="Angers B."/>
            <person name="Qian P.Y."/>
        </authorList>
    </citation>
    <scope>NUCLEOTIDE SEQUENCE</scope>
    <source>
        <strain evidence="13">R07B-5</strain>
    </source>
</reference>
<name>A0AAD9KSJ7_RIDPI</name>
<dbReference type="EMBL" id="JAODUO010000644">
    <property type="protein sequence ID" value="KAK2176716.1"/>
    <property type="molecule type" value="Genomic_DNA"/>
</dbReference>
<dbReference type="PROSITE" id="PS50027">
    <property type="entry name" value="EGF_LAM_2"/>
    <property type="match status" value="3"/>
</dbReference>
<dbReference type="InterPro" id="IPR003961">
    <property type="entry name" value="FN3_dom"/>
</dbReference>
<dbReference type="SMART" id="SM00180">
    <property type="entry name" value="EGF_Lam"/>
    <property type="match status" value="5"/>
</dbReference>
<keyword evidence="9 10" id="KW-0424">Laminin EGF-like domain</keyword>
<dbReference type="CDD" id="cd00055">
    <property type="entry name" value="EGF_Lam"/>
    <property type="match status" value="4"/>
</dbReference>
<dbReference type="GO" id="GO:0009887">
    <property type="term" value="P:animal organ morphogenesis"/>
    <property type="evidence" value="ECO:0007669"/>
    <property type="project" value="TreeGrafter"/>
</dbReference>
<dbReference type="Proteomes" id="UP001209878">
    <property type="component" value="Unassembled WGS sequence"/>
</dbReference>
<dbReference type="Pfam" id="PF00053">
    <property type="entry name" value="EGF_laminin"/>
    <property type="match status" value="5"/>
</dbReference>
<evidence type="ECO:0000259" key="11">
    <source>
        <dbReference type="PROSITE" id="PS50027"/>
    </source>
</evidence>
<comment type="subcellular location">
    <subcellularLocation>
        <location evidence="1">Secreted</location>
        <location evidence="1">Extracellular space</location>
        <location evidence="1">Extracellular matrix</location>
    </subcellularLocation>
</comment>
<keyword evidence="2" id="KW-0964">Secreted</keyword>
<dbReference type="PROSITE" id="PS01248">
    <property type="entry name" value="EGF_LAM_1"/>
    <property type="match status" value="1"/>
</dbReference>
<dbReference type="PRINTS" id="PR00011">
    <property type="entry name" value="EGFLAMININ"/>
</dbReference>
<evidence type="ECO:0000256" key="1">
    <source>
        <dbReference type="ARBA" id="ARBA00004498"/>
    </source>
</evidence>
<dbReference type="InterPro" id="IPR013783">
    <property type="entry name" value="Ig-like_fold"/>
</dbReference>
<feature type="disulfide bond" evidence="10">
    <location>
        <begin position="552"/>
        <end position="561"/>
    </location>
</feature>
<evidence type="ECO:0000256" key="9">
    <source>
        <dbReference type="ARBA" id="ARBA00023292"/>
    </source>
</evidence>
<evidence type="ECO:0000256" key="7">
    <source>
        <dbReference type="ARBA" id="ARBA00023157"/>
    </source>
</evidence>
<keyword evidence="6" id="KW-0175">Coiled coil</keyword>
<feature type="disulfide bond" evidence="10">
    <location>
        <begin position="466"/>
        <end position="483"/>
    </location>
</feature>
<evidence type="ECO:0000256" key="10">
    <source>
        <dbReference type="PROSITE-ProRule" id="PRU00460"/>
    </source>
</evidence>
<evidence type="ECO:0000256" key="5">
    <source>
        <dbReference type="ARBA" id="ARBA00022737"/>
    </source>
</evidence>
<gene>
    <name evidence="13" type="ORF">NP493_644g04015</name>
</gene>
<protein>
    <submittedName>
        <fullName evidence="13">Uncharacterized protein</fullName>
    </submittedName>
</protein>
<dbReference type="Pfam" id="PF00055">
    <property type="entry name" value="Laminin_N"/>
    <property type="match status" value="1"/>
</dbReference>
<organism evidence="13 14">
    <name type="scientific">Ridgeia piscesae</name>
    <name type="common">Tubeworm</name>
    <dbReference type="NCBI Taxonomy" id="27915"/>
    <lineage>
        <taxon>Eukaryota</taxon>
        <taxon>Metazoa</taxon>
        <taxon>Spiralia</taxon>
        <taxon>Lophotrochozoa</taxon>
        <taxon>Annelida</taxon>
        <taxon>Polychaeta</taxon>
        <taxon>Sedentaria</taxon>
        <taxon>Canalipalpata</taxon>
        <taxon>Sabellida</taxon>
        <taxon>Siboglinidae</taxon>
        <taxon>Ridgeia</taxon>
    </lineage>
</organism>
<comment type="caution">
    <text evidence="10">Lacks conserved residue(s) required for the propagation of feature annotation.</text>
</comment>
<sequence length="648" mass="72109">MHGCVFTAIFYATGEDQFHGRLQDLRFYKDALTNREIMEVYTGEFPKVAIQSSCRCPPTHPRVKPLSTHLCISNGVADNIGDEILRLHNDSHPLAYLNDGDSNSMWVSAFLSDVTIEVFYIHLEFYSPQPKVVTIERRLTAESEWQPWQFYATDCVQAFGMPNNGRLNSAASINCLQFGSNGKSVPYSKGNITFIVLATEPVPRPGHNNFYNTTELFEFVKATQIRVRLQGHYHVTHPRHKYYGIYEYSVTGRCNCHGHAESCDVSVRPYKCFCRMDSYTEGNKCERCSALANDKRFRRGDQLNAHNCKLCECYGHATKCIYNDTLDPFPLDHNRGGGGVCVDCQHRTTGRQCDTCQAGFFRADGKSLKGEDVCTPCNCNSVGVQDNHLDCAKVGGQCSCRSAVTGRQCDHCKLGYYNLQAANPMGCEPCHCDTAGTVGGGTSCHATLGQCTCKANVRKGCTPCNCNPFGATDQYCDRRSGQCVCKDLVQGQQCDECVDGYYDFNNGCKACDCDKDGTVAGTDCDKDTGQCLCKQHANGTKCNECKEGQCQCKSLTTGRQCGFCKEGSSDLQATNTYGCSKTPSQQPPPEYEPINSTTLRLYWDRPDYPNGVIIRYQLYRDGRKIATVAVNGKLSLHHHWVYVRKVAY</sequence>
<keyword evidence="3" id="KW-0272">Extracellular matrix</keyword>
<evidence type="ECO:0000256" key="2">
    <source>
        <dbReference type="ARBA" id="ARBA00022525"/>
    </source>
</evidence>
<dbReference type="GO" id="GO:0009888">
    <property type="term" value="P:tissue development"/>
    <property type="evidence" value="ECO:0007669"/>
    <property type="project" value="TreeGrafter"/>
</dbReference>
<evidence type="ECO:0000256" key="6">
    <source>
        <dbReference type="ARBA" id="ARBA00023054"/>
    </source>
</evidence>
<keyword evidence="4" id="KW-0732">Signal</keyword>
<feature type="disulfide bond" evidence="10">
    <location>
        <begin position="464"/>
        <end position="476"/>
    </location>
</feature>
<keyword evidence="8" id="KW-0325">Glycoprotein</keyword>
<evidence type="ECO:0000259" key="12">
    <source>
        <dbReference type="PROSITE" id="PS51117"/>
    </source>
</evidence>